<dbReference type="EMBL" id="BLLF01001039">
    <property type="protein sequence ID" value="GFH16700.1"/>
    <property type="molecule type" value="Genomic_DNA"/>
</dbReference>
<comment type="caution">
    <text evidence="1">The sequence shown here is derived from an EMBL/GenBank/DDBJ whole genome shotgun (WGS) entry which is preliminary data.</text>
</comment>
<accession>A0A699Z573</accession>
<dbReference type="Proteomes" id="UP000485058">
    <property type="component" value="Unassembled WGS sequence"/>
</dbReference>
<evidence type="ECO:0000313" key="1">
    <source>
        <dbReference type="EMBL" id="GFH16700.1"/>
    </source>
</evidence>
<sequence>MLIRDEAGLAWPGLWEGMRRQPGSATMCDGKAVAAVKADWPPVGRFPLCAGRWWWVPETQEYVSRAPPFSCVCWSSWTPAHTAVGPPA</sequence>
<keyword evidence="2" id="KW-1185">Reference proteome</keyword>
<proteinExistence type="predicted"/>
<gene>
    <name evidence="1" type="ORF">HaLaN_13175</name>
</gene>
<protein>
    <submittedName>
        <fullName evidence="1">Uncharacterized protein</fullName>
    </submittedName>
</protein>
<organism evidence="1 2">
    <name type="scientific">Haematococcus lacustris</name>
    <name type="common">Green alga</name>
    <name type="synonym">Haematococcus pluvialis</name>
    <dbReference type="NCBI Taxonomy" id="44745"/>
    <lineage>
        <taxon>Eukaryota</taxon>
        <taxon>Viridiplantae</taxon>
        <taxon>Chlorophyta</taxon>
        <taxon>core chlorophytes</taxon>
        <taxon>Chlorophyceae</taxon>
        <taxon>CS clade</taxon>
        <taxon>Chlamydomonadales</taxon>
        <taxon>Haematococcaceae</taxon>
        <taxon>Haematococcus</taxon>
    </lineage>
</organism>
<evidence type="ECO:0000313" key="2">
    <source>
        <dbReference type="Proteomes" id="UP000485058"/>
    </source>
</evidence>
<reference evidence="1 2" key="1">
    <citation type="submission" date="2020-02" db="EMBL/GenBank/DDBJ databases">
        <title>Draft genome sequence of Haematococcus lacustris strain NIES-144.</title>
        <authorList>
            <person name="Morimoto D."/>
            <person name="Nakagawa S."/>
            <person name="Yoshida T."/>
            <person name="Sawayama S."/>
        </authorList>
    </citation>
    <scope>NUCLEOTIDE SEQUENCE [LARGE SCALE GENOMIC DNA]</scope>
    <source>
        <strain evidence="1 2">NIES-144</strain>
    </source>
</reference>
<dbReference type="AlphaFoldDB" id="A0A699Z573"/>
<name>A0A699Z573_HAELA</name>